<dbReference type="GO" id="GO:0008270">
    <property type="term" value="F:zinc ion binding"/>
    <property type="evidence" value="ECO:0007669"/>
    <property type="project" value="InterPro"/>
</dbReference>
<evidence type="ECO:0000256" key="10">
    <source>
        <dbReference type="PIRSR" id="PIRSR001191-2"/>
    </source>
</evidence>
<dbReference type="Pfam" id="PF00413">
    <property type="entry name" value="Peptidase_M10"/>
    <property type="match status" value="1"/>
</dbReference>
<feature type="binding site" evidence="11">
    <location>
        <position position="236"/>
    </location>
    <ligand>
        <name>Zn(2+)</name>
        <dbReference type="ChEBI" id="CHEBI:29105"/>
        <label>1</label>
    </ligand>
</feature>
<dbReference type="SUPFAM" id="SSF50923">
    <property type="entry name" value="Hemopexin-like domain"/>
    <property type="match status" value="1"/>
</dbReference>
<dbReference type="SUPFAM" id="SSF47090">
    <property type="entry name" value="PGBD-like"/>
    <property type="match status" value="1"/>
</dbReference>
<feature type="binding site" evidence="11">
    <location>
        <position position="498"/>
    </location>
    <ligand>
        <name>Ca(2+)</name>
        <dbReference type="ChEBI" id="CHEBI:29108"/>
        <label>5</label>
    </ligand>
</feature>
<feature type="domain" description="Peptidase metallopeptidase" evidence="15">
    <location>
        <begin position="157"/>
        <end position="320"/>
    </location>
</feature>
<evidence type="ECO:0000256" key="4">
    <source>
        <dbReference type="ARBA" id="ARBA00022737"/>
    </source>
</evidence>
<dbReference type="GO" id="GO:0004222">
    <property type="term" value="F:metalloendopeptidase activity"/>
    <property type="evidence" value="ECO:0007669"/>
    <property type="project" value="InterPro"/>
</dbReference>
<feature type="binding site" evidence="11">
    <location>
        <position position="545"/>
    </location>
    <ligand>
        <name>Ca(2+)</name>
        <dbReference type="ChEBI" id="CHEBI:29108"/>
        <label>4</label>
    </ligand>
</feature>
<dbReference type="GO" id="GO:0005615">
    <property type="term" value="C:extracellular space"/>
    <property type="evidence" value="ECO:0007669"/>
    <property type="project" value="TreeGrafter"/>
</dbReference>
<dbReference type="EMBL" id="CARXXK010000003">
    <property type="protein sequence ID" value="CAI6360100.1"/>
    <property type="molecule type" value="Genomic_DNA"/>
</dbReference>
<feature type="repeat" description="Hemopexin" evidence="13">
    <location>
        <begin position="393"/>
        <end position="441"/>
    </location>
</feature>
<evidence type="ECO:0000256" key="14">
    <source>
        <dbReference type="SAM" id="MobiDB-lite"/>
    </source>
</evidence>
<evidence type="ECO:0000256" key="11">
    <source>
        <dbReference type="PIRSR" id="PIRSR621190-2"/>
    </source>
</evidence>
<feature type="binding site" evidence="11">
    <location>
        <position position="247"/>
    </location>
    <ligand>
        <name>Ca(2+)</name>
        <dbReference type="ChEBI" id="CHEBI:29108"/>
        <label>2</label>
    </ligand>
</feature>
<feature type="binding site" evidence="11">
    <location>
        <position position="229"/>
    </location>
    <ligand>
        <name>Ca(2+)</name>
        <dbReference type="ChEBI" id="CHEBI:29108"/>
        <label>3</label>
    </ligand>
</feature>
<feature type="binding site" evidence="11">
    <location>
        <position position="249"/>
    </location>
    <ligand>
        <name>Zn(2+)</name>
        <dbReference type="ChEBI" id="CHEBI:29105"/>
        <label>1</label>
    </ligand>
</feature>
<keyword evidence="5" id="KW-0378">Hydrolase</keyword>
<evidence type="ECO:0000259" key="15">
    <source>
        <dbReference type="SMART" id="SM00235"/>
    </source>
</evidence>
<feature type="binding site" evidence="10">
    <location>
        <position position="279"/>
    </location>
    <ligand>
        <name>Zn(2+)</name>
        <dbReference type="ChEBI" id="CHEBI:29105"/>
        <label>2</label>
        <note>catalytic</note>
    </ligand>
</feature>
<feature type="binding site" evidence="11">
    <location>
        <position position="221"/>
    </location>
    <ligand>
        <name>Zn(2+)</name>
        <dbReference type="ChEBI" id="CHEBI:29105"/>
        <label>1</label>
    </ligand>
</feature>
<evidence type="ECO:0000256" key="5">
    <source>
        <dbReference type="ARBA" id="ARBA00022801"/>
    </source>
</evidence>
<evidence type="ECO:0000256" key="6">
    <source>
        <dbReference type="ARBA" id="ARBA00022833"/>
    </source>
</evidence>
<feature type="compositionally biased region" description="Low complexity" evidence="14">
    <location>
        <begin position="631"/>
        <end position="641"/>
    </location>
</feature>
<dbReference type="PANTHER" id="PTHR10201">
    <property type="entry name" value="MATRIX METALLOPROTEINASE"/>
    <property type="match status" value="1"/>
</dbReference>
<evidence type="ECO:0000256" key="12">
    <source>
        <dbReference type="PIRSR" id="PIRSR621190-4"/>
    </source>
</evidence>
<dbReference type="InterPro" id="IPR000585">
    <property type="entry name" value="Hemopexin-like_dom"/>
</dbReference>
<feature type="region of interest" description="Disordered" evidence="14">
    <location>
        <begin position="597"/>
        <end position="642"/>
    </location>
</feature>
<dbReference type="Proteomes" id="UP001160148">
    <property type="component" value="Unassembled WGS sequence"/>
</dbReference>
<dbReference type="InterPro" id="IPR002477">
    <property type="entry name" value="Peptidoglycan-bd-like"/>
</dbReference>
<evidence type="ECO:0000256" key="2">
    <source>
        <dbReference type="ARBA" id="ARBA00022670"/>
    </source>
</evidence>
<dbReference type="Gene3D" id="3.40.390.10">
    <property type="entry name" value="Collagenase (Catalytic Domain)"/>
    <property type="match status" value="1"/>
</dbReference>
<comment type="cofactor">
    <cofactor evidence="11">
        <name>Ca(2+)</name>
        <dbReference type="ChEBI" id="CHEBI:29108"/>
    </cofactor>
    <text evidence="11">Can bind about 5 Ca(2+) ions per subunit.</text>
</comment>
<keyword evidence="8" id="KW-0865">Zymogen</keyword>
<dbReference type="Pfam" id="PF00045">
    <property type="entry name" value="Hemopexin"/>
    <property type="match status" value="4"/>
</dbReference>
<reference evidence="16 17" key="1">
    <citation type="submission" date="2023-01" db="EMBL/GenBank/DDBJ databases">
        <authorList>
            <person name="Whitehead M."/>
        </authorList>
    </citation>
    <scope>NUCLEOTIDE SEQUENCE [LARGE SCALE GENOMIC DNA]</scope>
</reference>
<feature type="binding site" evidence="11">
    <location>
        <position position="449"/>
    </location>
    <ligand>
        <name>Ca(2+)</name>
        <dbReference type="ChEBI" id="CHEBI:29108"/>
        <label>4</label>
    </ligand>
</feature>
<dbReference type="InterPro" id="IPR024079">
    <property type="entry name" value="MetalloPept_cat_dom_sf"/>
</dbReference>
<evidence type="ECO:0000256" key="7">
    <source>
        <dbReference type="ARBA" id="ARBA00023049"/>
    </source>
</evidence>
<accession>A0AAV0WVZ6</accession>
<evidence type="ECO:0000256" key="9">
    <source>
        <dbReference type="PIRSR" id="PIRSR001191-1"/>
    </source>
</evidence>
<feature type="binding site" evidence="11">
    <location>
        <position position="245"/>
    </location>
    <ligand>
        <name>Ca(2+)</name>
        <dbReference type="ChEBI" id="CHEBI:29108"/>
        <label>2</label>
    </ligand>
</feature>
<keyword evidence="4" id="KW-0677">Repeat</keyword>
<keyword evidence="11" id="KW-0106">Calcium</keyword>
<feature type="binding site" evidence="11">
    <location>
        <position position="251"/>
    </location>
    <ligand>
        <name>Ca(2+)</name>
        <dbReference type="ChEBI" id="CHEBI:29108"/>
        <label>3</label>
    </ligand>
</feature>
<feature type="binding site" evidence="11">
    <location>
        <position position="401"/>
    </location>
    <ligand>
        <name>Ca(2+)</name>
        <dbReference type="ChEBI" id="CHEBI:29108"/>
        <label>4</label>
    </ligand>
</feature>
<dbReference type="SUPFAM" id="SSF55486">
    <property type="entry name" value="Metalloproteases ('zincins'), catalytic domain"/>
    <property type="match status" value="1"/>
</dbReference>
<name>A0AAV0WVZ6_9HEMI</name>
<dbReference type="PRINTS" id="PR00138">
    <property type="entry name" value="MATRIXIN"/>
</dbReference>
<feature type="modified residue" description="Phosphotyrosine; by PKDCC" evidence="12">
    <location>
        <position position="479"/>
    </location>
</feature>
<dbReference type="PANTHER" id="PTHR10201:SF308">
    <property type="entry name" value="MATRIX METALLOPROTEINASE 2"/>
    <property type="match status" value="1"/>
</dbReference>
<dbReference type="FunFam" id="2.110.10.10:FF:000018">
    <property type="entry name" value="Matrix metallopeptidase 25b"/>
    <property type="match status" value="1"/>
</dbReference>
<feature type="binding site" evidence="10">
    <location>
        <position position="285"/>
    </location>
    <ligand>
        <name>Zn(2+)</name>
        <dbReference type="ChEBI" id="CHEBI:29105"/>
        <label>2</label>
        <note>catalytic</note>
    </ligand>
</feature>
<keyword evidence="17" id="KW-1185">Reference proteome</keyword>
<feature type="binding site" evidence="10">
    <location>
        <position position="275"/>
    </location>
    <ligand>
        <name>Zn(2+)</name>
        <dbReference type="ChEBI" id="CHEBI:29105"/>
        <label>2</label>
        <note>catalytic</note>
    </ligand>
</feature>
<dbReference type="CDD" id="cd00094">
    <property type="entry name" value="HX"/>
    <property type="match status" value="1"/>
</dbReference>
<protein>
    <recommendedName>
        <fullName evidence="15">Peptidase metallopeptidase domain-containing protein</fullName>
    </recommendedName>
</protein>
<dbReference type="SMART" id="SM00235">
    <property type="entry name" value="ZnMc"/>
    <property type="match status" value="1"/>
</dbReference>
<dbReference type="InterPro" id="IPR036365">
    <property type="entry name" value="PGBD-like_sf"/>
</dbReference>
<dbReference type="FunFam" id="3.40.390.10:FF:000022">
    <property type="entry name" value="Matrix metalloproteinase 1, isoform C"/>
    <property type="match status" value="1"/>
</dbReference>
<proteinExistence type="inferred from homology"/>
<dbReference type="Gene3D" id="2.110.10.10">
    <property type="entry name" value="Hemopexin-like domain"/>
    <property type="match status" value="1"/>
</dbReference>
<feature type="repeat" description="Hemopexin" evidence="13">
    <location>
        <begin position="445"/>
        <end position="490"/>
    </location>
</feature>
<feature type="binding site" evidence="11">
    <location>
        <position position="254"/>
    </location>
    <ligand>
        <name>Ca(2+)</name>
        <dbReference type="ChEBI" id="CHEBI:29108"/>
        <label>1</label>
    </ligand>
</feature>
<feature type="binding site" evidence="11">
    <location>
        <position position="293"/>
    </location>
    <ligand>
        <name>Zn(2+)</name>
        <dbReference type="ChEBI" id="CHEBI:29105"/>
        <label>2</label>
        <note>catalytic</note>
    </ligand>
</feature>
<keyword evidence="3 10" id="KW-0479">Metal-binding</keyword>
<keyword evidence="6 10" id="KW-0862">Zinc</keyword>
<evidence type="ECO:0000256" key="8">
    <source>
        <dbReference type="ARBA" id="ARBA00023145"/>
    </source>
</evidence>
<dbReference type="GO" id="GO:0030198">
    <property type="term" value="P:extracellular matrix organization"/>
    <property type="evidence" value="ECO:0007669"/>
    <property type="project" value="TreeGrafter"/>
</dbReference>
<dbReference type="InterPro" id="IPR036375">
    <property type="entry name" value="Hemopexin-like_dom_sf"/>
</dbReference>
<feature type="active site" evidence="9">
    <location>
        <position position="276"/>
    </location>
</feature>
<evidence type="ECO:0000256" key="1">
    <source>
        <dbReference type="ARBA" id="ARBA00010370"/>
    </source>
</evidence>
<dbReference type="InterPro" id="IPR021190">
    <property type="entry name" value="Pept_M10A"/>
</dbReference>
<feature type="binding site" evidence="11">
    <location>
        <position position="223"/>
    </location>
    <ligand>
        <name>Zn(2+)</name>
        <dbReference type="ChEBI" id="CHEBI:29105"/>
        <label>1</label>
    </ligand>
</feature>
<dbReference type="GO" id="GO:0006508">
    <property type="term" value="P:proteolysis"/>
    <property type="evidence" value="ECO:0007669"/>
    <property type="project" value="UniProtKB-KW"/>
</dbReference>
<feature type="repeat" description="Hemopexin" evidence="13">
    <location>
        <begin position="492"/>
        <end position="540"/>
    </location>
</feature>
<comment type="similarity">
    <text evidence="1">Belongs to the peptidase M10A family.</text>
</comment>
<dbReference type="PROSITE" id="PS51642">
    <property type="entry name" value="HEMOPEXIN_2"/>
    <property type="match status" value="4"/>
</dbReference>
<dbReference type="InterPro" id="IPR018487">
    <property type="entry name" value="Hemopexin-like_repeat"/>
</dbReference>
<comment type="caution">
    <text evidence="16">The sequence shown here is derived from an EMBL/GenBank/DDBJ whole genome shotgun (WGS) entry which is preliminary data.</text>
</comment>
<evidence type="ECO:0000256" key="13">
    <source>
        <dbReference type="PROSITE-ProRule" id="PRU01011"/>
    </source>
</evidence>
<dbReference type="GO" id="GO:0030574">
    <property type="term" value="P:collagen catabolic process"/>
    <property type="evidence" value="ECO:0007669"/>
    <property type="project" value="TreeGrafter"/>
</dbReference>
<dbReference type="InterPro" id="IPR033739">
    <property type="entry name" value="M10A_MMP"/>
</dbReference>
<dbReference type="CDD" id="cd04278">
    <property type="entry name" value="ZnMc_MMP"/>
    <property type="match status" value="1"/>
</dbReference>
<comment type="cofactor">
    <cofactor evidence="11">
        <name>Zn(2+)</name>
        <dbReference type="ChEBI" id="CHEBI:29105"/>
    </cofactor>
    <text evidence="11">Binds 2 Zn(2+) ions per subunit.</text>
</comment>
<dbReference type="Pfam" id="PF01471">
    <property type="entry name" value="PG_binding_1"/>
    <property type="match status" value="1"/>
</dbReference>
<feature type="binding site" description="in inhibited form" evidence="11">
    <location>
        <position position="137"/>
    </location>
    <ligand>
        <name>Zn(2+)</name>
        <dbReference type="ChEBI" id="CHEBI:29105"/>
        <label>2</label>
        <note>catalytic</note>
    </ligand>
</feature>
<dbReference type="AlphaFoldDB" id="A0AAV0WVZ6"/>
<keyword evidence="7" id="KW-0482">Metalloprotease</keyword>
<organism evidence="16 17">
    <name type="scientific">Macrosiphum euphorbiae</name>
    <name type="common">potato aphid</name>
    <dbReference type="NCBI Taxonomy" id="13131"/>
    <lineage>
        <taxon>Eukaryota</taxon>
        <taxon>Metazoa</taxon>
        <taxon>Ecdysozoa</taxon>
        <taxon>Arthropoda</taxon>
        <taxon>Hexapoda</taxon>
        <taxon>Insecta</taxon>
        <taxon>Pterygota</taxon>
        <taxon>Neoptera</taxon>
        <taxon>Paraneoptera</taxon>
        <taxon>Hemiptera</taxon>
        <taxon>Sternorrhyncha</taxon>
        <taxon>Aphidomorpha</taxon>
        <taxon>Aphidoidea</taxon>
        <taxon>Aphididae</taxon>
        <taxon>Macrosiphini</taxon>
        <taxon>Macrosiphum</taxon>
    </lineage>
</organism>
<evidence type="ECO:0000313" key="17">
    <source>
        <dbReference type="Proteomes" id="UP001160148"/>
    </source>
</evidence>
<dbReference type="GO" id="GO:0031012">
    <property type="term" value="C:extracellular matrix"/>
    <property type="evidence" value="ECO:0007669"/>
    <property type="project" value="InterPro"/>
</dbReference>
<feature type="repeat" description="Hemopexin" evidence="13">
    <location>
        <begin position="541"/>
        <end position="588"/>
    </location>
</feature>
<evidence type="ECO:0000313" key="16">
    <source>
        <dbReference type="EMBL" id="CAI6360100.1"/>
    </source>
</evidence>
<keyword evidence="2" id="KW-0645">Protease</keyword>
<feature type="binding site" evidence="11">
    <location>
        <position position="254"/>
    </location>
    <ligand>
        <name>Ca(2+)</name>
        <dbReference type="ChEBI" id="CHEBI:29108"/>
        <label>3</label>
    </ligand>
</feature>
<dbReference type="PIRSF" id="PIRSF001191">
    <property type="entry name" value="Peptidase_M10A_matrix"/>
    <property type="match status" value="1"/>
</dbReference>
<feature type="binding site" evidence="11">
    <location>
        <position position="228"/>
    </location>
    <ligand>
        <name>Ca(2+)</name>
        <dbReference type="ChEBI" id="CHEBI:29108"/>
        <label>3</label>
    </ligand>
</feature>
<dbReference type="InterPro" id="IPR006026">
    <property type="entry name" value="Peptidase_Metallo"/>
</dbReference>
<feature type="binding site" evidence="11">
    <location>
        <position position="211"/>
    </location>
    <ligand>
        <name>Ca(2+)</name>
        <dbReference type="ChEBI" id="CHEBI:29108"/>
        <label>2</label>
    </ligand>
</feature>
<dbReference type="InterPro" id="IPR001818">
    <property type="entry name" value="Pept_M10_metallopeptidase"/>
</dbReference>
<evidence type="ECO:0000256" key="3">
    <source>
        <dbReference type="ARBA" id="ARBA00022723"/>
    </source>
</evidence>
<dbReference type="SMART" id="SM00120">
    <property type="entry name" value="HX"/>
    <property type="match status" value="4"/>
</dbReference>
<sequence length="667" mass="75550">MTFVLCFVASVISDINDCRLAYDNMLTARIFVEPMPFKLLVVRWFFLAISVQIVFSRPIQESNNTSRQARSTPIYEDVQGYLMKFGYLPESDLETGNNLRDGSQLHDALRTLQTFGNIPITGKLDEATKQLMKRPRCGVSDISQTAGQHRTKRYTLQGQKWHHVNLTWSLRTRRLDKVDHGWVRSDLNKAFQVWAQYSKLTFREVNSESADILVFFEKGYHGDGYPFDGPGQVLAHAFFPGTGRGGDAHFDEEEEWLVADKTSKDGTSLFRVAVHEFGHSLGLSHSSAQDALMFPWYQDLKSNFELPNDDRIGIQILYGAKDDKIWGDIPAYRPTSQRPDPSTTVPTISSTARTVITKSMTSITNPVTPVTYTTSRPMPPRRPPVAVVVDDKPDFCNTSFDAVSIIRKDTFFFKGKYTWRLGPKGVYAGYPALISRLWYNLPEDMNQVDAVYERQDGKIVFFIGRQYYLFDGNNPLRGYPKPLTTLGLPEELDRVDAAIVWGHNSKTYIFSGTMYWRCDDETGQMELDYPRDISSVWRGAGYNIDAAFQWHDGATYFFKNRDFWKFNDLRMRVEQEEPRSIGEFWFNCTAVGGANGDRWPVTKNKGRTTGQKGSAGRGGRFRTADDGPSGSGEVSSSGSVSIDHTPSPIVEWSVTMASIAAIVRWAR</sequence>
<gene>
    <name evidence="16" type="ORF">MEUPH1_LOCUS15436</name>
</gene>